<evidence type="ECO:0000313" key="2">
    <source>
        <dbReference type="WBParaSite" id="GPLIN_000401000"/>
    </source>
</evidence>
<reference evidence="2" key="2">
    <citation type="submission" date="2016-06" db="UniProtKB">
        <authorList>
            <consortium name="WormBaseParasite"/>
        </authorList>
    </citation>
    <scope>IDENTIFICATION</scope>
</reference>
<dbReference type="AlphaFoldDB" id="A0A183BTS4"/>
<organism evidence="1 2">
    <name type="scientific">Globodera pallida</name>
    <name type="common">Potato cyst nematode worm</name>
    <name type="synonym">Heterodera pallida</name>
    <dbReference type="NCBI Taxonomy" id="36090"/>
    <lineage>
        <taxon>Eukaryota</taxon>
        <taxon>Metazoa</taxon>
        <taxon>Ecdysozoa</taxon>
        <taxon>Nematoda</taxon>
        <taxon>Chromadorea</taxon>
        <taxon>Rhabditida</taxon>
        <taxon>Tylenchina</taxon>
        <taxon>Tylenchomorpha</taxon>
        <taxon>Tylenchoidea</taxon>
        <taxon>Heteroderidae</taxon>
        <taxon>Heteroderinae</taxon>
        <taxon>Globodera</taxon>
    </lineage>
</organism>
<name>A0A183BTS4_GLOPA</name>
<evidence type="ECO:0000313" key="1">
    <source>
        <dbReference type="Proteomes" id="UP000050741"/>
    </source>
</evidence>
<protein>
    <submittedName>
        <fullName evidence="2">FERM domain-containing protein</fullName>
    </submittedName>
</protein>
<dbReference type="WBParaSite" id="GPLIN_000401000">
    <property type="protein sequence ID" value="GPLIN_000401000"/>
    <property type="gene ID" value="GPLIN_000401000"/>
</dbReference>
<accession>A0A183BTS4</accession>
<proteinExistence type="predicted"/>
<dbReference type="Proteomes" id="UP000050741">
    <property type="component" value="Unassembled WGS sequence"/>
</dbReference>
<keyword evidence="1" id="KW-1185">Reference proteome</keyword>
<sequence length="513" mass="59367">MTDNVKLGICVVSGRTGGDRMVPPNARPTRLFTLIWNQTEGLVALLGQKIKRGTWVLFTLSTQTLGICVVSGRTGGDRMMPPSARPTRLFTLIWNQTEGLVALLGQKIKRGTWVLFTLSTQTVHVHFVDRKMVDNVSKTHSFYVMAFVRSLQRYNDYFRIGMDELLGWVLVSEDCFVRKLILHEDVQAQLSTIYKEDCVRGFNWVAIAVNERLQGGSDCYRKIDCLPRFLDAIASEYYISREKQFAERRQLRNPLPPMFISEHGHNPTIKTMLSNEYALGLRYAFEVDYERDINAAEMMLTCLVVFKCDRAALVYNKEQRIGVIRSCDFDRHFFMKLLKLFANWEIGWSANSRGHFLPGNFSSNTSGLMLALRHGLRAVQPPNGLPAQIRHFRESTRTHPQAKYFRDKIEDETHTYKTVMVNVPVHFTSENVRKVRRRKSKGSTGMLVKTVWGNVFIDTIVYSYYNFEGRHLALWVSCLPQRITTLTHENCFWYFVGELRADPFKPTVREEWR</sequence>
<reference evidence="1" key="1">
    <citation type="submission" date="2014-05" db="EMBL/GenBank/DDBJ databases">
        <title>The genome and life-stage specific transcriptomes of Globodera pallida elucidate key aspects of plant parasitism by a cyst nematode.</title>
        <authorList>
            <person name="Cotton J.A."/>
            <person name="Lilley C.J."/>
            <person name="Jones L.M."/>
            <person name="Kikuchi T."/>
            <person name="Reid A.J."/>
            <person name="Thorpe P."/>
            <person name="Tsai I.J."/>
            <person name="Beasley H."/>
            <person name="Blok V."/>
            <person name="Cock P.J.A."/>
            <person name="Van den Akker S.E."/>
            <person name="Holroyd N."/>
            <person name="Hunt M."/>
            <person name="Mantelin S."/>
            <person name="Naghra H."/>
            <person name="Pain A."/>
            <person name="Palomares-Rius J.E."/>
            <person name="Zarowiecki M."/>
            <person name="Berriman M."/>
            <person name="Jones J.T."/>
            <person name="Urwin P.E."/>
        </authorList>
    </citation>
    <scope>NUCLEOTIDE SEQUENCE [LARGE SCALE GENOMIC DNA]</scope>
    <source>
        <strain evidence="1">Lindley</strain>
    </source>
</reference>